<feature type="domain" description="Acyl-CoA thioesterase-like N-terminal HotDog" evidence="1">
    <location>
        <begin position="23"/>
        <end position="104"/>
    </location>
</feature>
<evidence type="ECO:0000313" key="4">
    <source>
        <dbReference type="Proteomes" id="UP000561438"/>
    </source>
</evidence>
<proteinExistence type="predicted"/>
<dbReference type="SUPFAM" id="SSF54637">
    <property type="entry name" value="Thioesterase/thiol ester dehydrase-isomerase"/>
    <property type="match status" value="2"/>
</dbReference>
<dbReference type="InterPro" id="IPR042171">
    <property type="entry name" value="Acyl-CoA_hotdog"/>
</dbReference>
<dbReference type="InterPro" id="IPR029069">
    <property type="entry name" value="HotDog_dom_sf"/>
</dbReference>
<dbReference type="Pfam" id="PF20789">
    <property type="entry name" value="4HBT_3C"/>
    <property type="match status" value="1"/>
</dbReference>
<dbReference type="InterPro" id="IPR049449">
    <property type="entry name" value="TesB_ACOT8-like_N"/>
</dbReference>
<accession>A0A850H5B2</accession>
<name>A0A850H5B2_9SPHN</name>
<organism evidence="3 4">
    <name type="scientific">Qipengyuania atrilutea</name>
    <dbReference type="NCBI Taxonomy" id="2744473"/>
    <lineage>
        <taxon>Bacteria</taxon>
        <taxon>Pseudomonadati</taxon>
        <taxon>Pseudomonadota</taxon>
        <taxon>Alphaproteobacteria</taxon>
        <taxon>Sphingomonadales</taxon>
        <taxon>Erythrobacteraceae</taxon>
        <taxon>Qipengyuania</taxon>
    </lineage>
</organism>
<evidence type="ECO:0000313" key="3">
    <source>
        <dbReference type="EMBL" id="NVD45043.1"/>
    </source>
</evidence>
<feature type="domain" description="Acyl-CoA thioesterase-like C-terminal" evidence="2">
    <location>
        <begin position="131"/>
        <end position="256"/>
    </location>
</feature>
<keyword evidence="4" id="KW-1185">Reference proteome</keyword>
<sequence>MTLADKLADIGPTDAEMGFKDAEKWMQGRTMYGGMSALIAYLTAVRAFPDLPPLRAGQIGFVAPVGERFSLRAESVRQGRSVTQVRSEILVHGNVALTAFWLFGGAREANAKVAPDKPDNWTGPAKEAEELDTSKAPSFLHQNYEIRRAQDFSGPGEPVVRRWIKLKEPSGLDPVAEMVLLGDTLPPGAMRVMERQGPLSSINWSFNLLDTAPATTDGWWLTENGSMFADEGYSSERLRLWNADGKQMLAGMQQVAIFG</sequence>
<dbReference type="InterPro" id="IPR049450">
    <property type="entry name" value="ACOT8-like_C"/>
</dbReference>
<comment type="caution">
    <text evidence="3">The sequence shown here is derived from an EMBL/GenBank/DDBJ whole genome shotgun (WGS) entry which is preliminary data.</text>
</comment>
<gene>
    <name evidence="3" type="ORF">HUV48_08425</name>
</gene>
<protein>
    <submittedName>
        <fullName evidence="3">Thioesterase family protein</fullName>
    </submittedName>
</protein>
<dbReference type="Gene3D" id="2.40.160.210">
    <property type="entry name" value="Acyl-CoA thioesterase, double hotdog domain"/>
    <property type="match status" value="1"/>
</dbReference>
<reference evidence="3 4" key="1">
    <citation type="submission" date="2020-06" db="EMBL/GenBank/DDBJ databases">
        <title>Altererythrobacter sp. HHU K3-1.</title>
        <authorList>
            <person name="Zhang D."/>
            <person name="Xue H."/>
        </authorList>
    </citation>
    <scope>NUCLEOTIDE SEQUENCE [LARGE SCALE GENOMIC DNA]</scope>
    <source>
        <strain evidence="3 4">HHU K3-1</strain>
    </source>
</reference>
<dbReference type="EMBL" id="JABWGV010000003">
    <property type="protein sequence ID" value="NVD45043.1"/>
    <property type="molecule type" value="Genomic_DNA"/>
</dbReference>
<dbReference type="Proteomes" id="UP000561438">
    <property type="component" value="Unassembled WGS sequence"/>
</dbReference>
<dbReference type="Pfam" id="PF13622">
    <property type="entry name" value="4HBT_3"/>
    <property type="match status" value="1"/>
</dbReference>
<evidence type="ECO:0000259" key="2">
    <source>
        <dbReference type="Pfam" id="PF20789"/>
    </source>
</evidence>
<evidence type="ECO:0000259" key="1">
    <source>
        <dbReference type="Pfam" id="PF13622"/>
    </source>
</evidence>
<dbReference type="AlphaFoldDB" id="A0A850H5B2"/>